<evidence type="ECO:0000259" key="7">
    <source>
        <dbReference type="Pfam" id="PF00149"/>
    </source>
</evidence>
<dbReference type="InterPro" id="IPR043461">
    <property type="entry name" value="LpxH-like"/>
</dbReference>
<name>Q1K0X0_DESA6</name>
<dbReference type="Proteomes" id="UP000005695">
    <property type="component" value="Unassembled WGS sequence"/>
</dbReference>
<sequence>MKDLFIADAHLIRPDDAAYRHLLSFLQQQRGQVRTLILLGDIFEFWVGYRHCVFSAYLPLLHELQQLQASGTRIVMVEGNHDFHVGPFFTETLQATVFTDDGTVQLDDTTIALSHGDTLAPTRSYLWLRGFFRSAAARFLIRIFPGDLTWKIGDILGVLSKKKSRRQPRTQYVLPEQAIRHQAQQRLDAGADLFVCGHFHQAHLWQQDKKSMAIVGNWGDTCHYGQFENGRFTLEEYHPAANPAT</sequence>
<evidence type="ECO:0000256" key="4">
    <source>
        <dbReference type="ARBA" id="ARBA00022801"/>
    </source>
</evidence>
<dbReference type="Pfam" id="PF00149">
    <property type="entry name" value="Metallophos"/>
    <property type="match status" value="1"/>
</dbReference>
<keyword evidence="3" id="KW-0479">Metal-binding</keyword>
<keyword evidence="5" id="KW-0472">Membrane</keyword>
<dbReference type="GO" id="GO:0016020">
    <property type="term" value="C:membrane"/>
    <property type="evidence" value="ECO:0007669"/>
    <property type="project" value="GOC"/>
</dbReference>
<evidence type="ECO:0000313" key="9">
    <source>
        <dbReference type="Proteomes" id="UP000005695"/>
    </source>
</evidence>
<proteinExistence type="predicted"/>
<evidence type="ECO:0000256" key="5">
    <source>
        <dbReference type="ARBA" id="ARBA00023136"/>
    </source>
</evidence>
<dbReference type="InterPro" id="IPR029052">
    <property type="entry name" value="Metallo-depent_PP-like"/>
</dbReference>
<dbReference type="AlphaFoldDB" id="Q1K0X0"/>
<dbReference type="GO" id="GO:0046872">
    <property type="term" value="F:metal ion binding"/>
    <property type="evidence" value="ECO:0007669"/>
    <property type="project" value="UniProtKB-KW"/>
</dbReference>
<dbReference type="Gene3D" id="3.60.21.10">
    <property type="match status" value="1"/>
</dbReference>
<evidence type="ECO:0000313" key="8">
    <source>
        <dbReference type="EMBL" id="EAT16238.1"/>
    </source>
</evidence>
<dbReference type="EMBL" id="AAEW02000006">
    <property type="protein sequence ID" value="EAT16238.1"/>
    <property type="molecule type" value="Genomic_DNA"/>
</dbReference>
<evidence type="ECO:0000256" key="6">
    <source>
        <dbReference type="ARBA" id="ARBA00023211"/>
    </source>
</evidence>
<keyword evidence="2" id="KW-0997">Cell inner membrane</keyword>
<evidence type="ECO:0000256" key="1">
    <source>
        <dbReference type="ARBA" id="ARBA00022475"/>
    </source>
</evidence>
<organism evidence="8 9">
    <name type="scientific">Desulfuromonas acetoxidans (strain DSM 684 / 11070)</name>
    <dbReference type="NCBI Taxonomy" id="281689"/>
    <lineage>
        <taxon>Bacteria</taxon>
        <taxon>Pseudomonadati</taxon>
        <taxon>Thermodesulfobacteriota</taxon>
        <taxon>Desulfuromonadia</taxon>
        <taxon>Desulfuromonadales</taxon>
        <taxon>Desulfuromonadaceae</taxon>
        <taxon>Desulfuromonas</taxon>
    </lineage>
</organism>
<keyword evidence="1" id="KW-1003">Cell membrane</keyword>
<evidence type="ECO:0000256" key="3">
    <source>
        <dbReference type="ARBA" id="ARBA00022723"/>
    </source>
</evidence>
<feature type="domain" description="Calcineurin-like phosphoesterase" evidence="7">
    <location>
        <begin position="4"/>
        <end position="201"/>
    </location>
</feature>
<keyword evidence="6" id="KW-0464">Manganese</keyword>
<accession>Q1K0X0</accession>
<dbReference type="RefSeq" id="WP_005999481.1">
    <property type="nucleotide sequence ID" value="NZ_AAEW02000006.1"/>
</dbReference>
<comment type="caution">
    <text evidence="8">The sequence shown here is derived from an EMBL/GenBank/DDBJ whole genome shotgun (WGS) entry which is preliminary data.</text>
</comment>
<keyword evidence="9" id="KW-1185">Reference proteome</keyword>
<dbReference type="PANTHER" id="PTHR34990:SF1">
    <property type="entry name" value="UDP-2,3-DIACYLGLUCOSAMINE HYDROLASE"/>
    <property type="match status" value="1"/>
</dbReference>
<reference evidence="8" key="1">
    <citation type="submission" date="2006-05" db="EMBL/GenBank/DDBJ databases">
        <title>Annotation of the draft genome assembly of Desulfuromonas acetoxidans DSM 684.</title>
        <authorList>
            <consortium name="US DOE Joint Genome Institute (JGI-ORNL)"/>
            <person name="Larimer F."/>
            <person name="Land M."/>
            <person name="Hauser L."/>
        </authorList>
    </citation>
    <scope>NUCLEOTIDE SEQUENCE [LARGE SCALE GENOMIC DNA]</scope>
    <source>
        <strain evidence="8">DSM 684</strain>
    </source>
</reference>
<dbReference type="InterPro" id="IPR004843">
    <property type="entry name" value="Calcineurin-like_PHP"/>
</dbReference>
<dbReference type="GO" id="GO:0009245">
    <property type="term" value="P:lipid A biosynthetic process"/>
    <property type="evidence" value="ECO:0007669"/>
    <property type="project" value="TreeGrafter"/>
</dbReference>
<keyword evidence="4" id="KW-0378">Hydrolase</keyword>
<dbReference type="SUPFAM" id="SSF56300">
    <property type="entry name" value="Metallo-dependent phosphatases"/>
    <property type="match status" value="1"/>
</dbReference>
<dbReference type="PANTHER" id="PTHR34990">
    <property type="entry name" value="UDP-2,3-DIACYLGLUCOSAMINE HYDROLASE-RELATED"/>
    <property type="match status" value="1"/>
</dbReference>
<dbReference type="OrthoDB" id="270739at2"/>
<reference evidence="8" key="2">
    <citation type="submission" date="2006-05" db="EMBL/GenBank/DDBJ databases">
        <title>Sequencing of the draft genome and assembly of Desulfuromonas acetoxidans DSM 684.</title>
        <authorList>
            <consortium name="US DOE Joint Genome Institute (JGI-PGF)"/>
            <person name="Copeland A."/>
            <person name="Lucas S."/>
            <person name="Lapidus A."/>
            <person name="Barry K."/>
            <person name="Detter J.C."/>
            <person name="Glavina del Rio T."/>
            <person name="Hammon N."/>
            <person name="Israni S."/>
            <person name="Dalin E."/>
            <person name="Tice H."/>
            <person name="Bruce D."/>
            <person name="Pitluck S."/>
            <person name="Richardson P."/>
        </authorList>
    </citation>
    <scope>NUCLEOTIDE SEQUENCE [LARGE SCALE GENOMIC DNA]</scope>
    <source>
        <strain evidence="8">DSM 684</strain>
    </source>
</reference>
<dbReference type="GO" id="GO:0008758">
    <property type="term" value="F:UDP-2,3-diacylglucosamine hydrolase activity"/>
    <property type="evidence" value="ECO:0007669"/>
    <property type="project" value="TreeGrafter"/>
</dbReference>
<evidence type="ECO:0000256" key="2">
    <source>
        <dbReference type="ARBA" id="ARBA00022519"/>
    </source>
</evidence>
<gene>
    <name evidence="8" type="ORF">Dace_1702</name>
</gene>
<protein>
    <submittedName>
        <fullName evidence="8">Metallophosphoesterase</fullName>
    </submittedName>
</protein>
<dbReference type="CDD" id="cd07398">
    <property type="entry name" value="MPP_YbbF-LpxH"/>
    <property type="match status" value="1"/>
</dbReference>